<protein>
    <submittedName>
        <fullName evidence="2">DivIVA protein</fullName>
    </submittedName>
</protein>
<dbReference type="EMBL" id="FNCK01000010">
    <property type="protein sequence ID" value="SDG47649.1"/>
    <property type="molecule type" value="Genomic_DNA"/>
</dbReference>
<proteinExistence type="predicted"/>
<dbReference type="AlphaFoldDB" id="A0A1G7UKN1"/>
<keyword evidence="1" id="KW-0175">Coiled coil</keyword>
<dbReference type="Pfam" id="PF05103">
    <property type="entry name" value="DivIVA"/>
    <property type="match status" value="1"/>
</dbReference>
<reference evidence="2 3" key="1">
    <citation type="submission" date="2016-10" db="EMBL/GenBank/DDBJ databases">
        <authorList>
            <person name="de Groot N.N."/>
        </authorList>
    </citation>
    <scope>NUCLEOTIDE SEQUENCE [LARGE SCALE GENOMIC DNA]</scope>
    <source>
        <strain evidence="2 3">ATCC BAA-466</strain>
    </source>
</reference>
<dbReference type="InterPro" id="IPR007793">
    <property type="entry name" value="DivIVA_fam"/>
</dbReference>
<accession>A0A1G7UKN1</accession>
<evidence type="ECO:0000313" key="2">
    <source>
        <dbReference type="EMBL" id="SDG47649.1"/>
    </source>
</evidence>
<evidence type="ECO:0000313" key="3">
    <source>
        <dbReference type="Proteomes" id="UP000199708"/>
    </source>
</evidence>
<keyword evidence="3" id="KW-1185">Reference proteome</keyword>
<name>A0A1G7UKN1_9LACT</name>
<sequence>MDRISEVSVNLFGYNRKQVNQLVEHKDEKIKSLEKELANLNQKVQSLEEKIVYFQSIEAALKDGLVDARKTGNEIIADSEAEAEKLINRTNEQVTQYKENFAYYSKELANTGTDLKDQLKMMQSQMLDMISDYEKFVSATNFDEIFPSKQVDRFMNQIADYEQDDLQVTNHPRNFSAEKQLSDKEKAELQRLIQDVIQNEDAVAKTKDKKLVDFKKAHG</sequence>
<dbReference type="Proteomes" id="UP000199708">
    <property type="component" value="Unassembled WGS sequence"/>
</dbReference>
<gene>
    <name evidence="2" type="ORF">SAMN05421791_11042</name>
</gene>
<organism evidence="2 3">
    <name type="scientific">Facklamia miroungae</name>
    <dbReference type="NCBI Taxonomy" id="120956"/>
    <lineage>
        <taxon>Bacteria</taxon>
        <taxon>Bacillati</taxon>
        <taxon>Bacillota</taxon>
        <taxon>Bacilli</taxon>
        <taxon>Lactobacillales</taxon>
        <taxon>Aerococcaceae</taxon>
        <taxon>Facklamia</taxon>
    </lineage>
</organism>
<evidence type="ECO:0000256" key="1">
    <source>
        <dbReference type="SAM" id="Coils"/>
    </source>
</evidence>
<dbReference type="RefSeq" id="WP_090290350.1">
    <property type="nucleotide sequence ID" value="NZ_FNCK01000010.1"/>
</dbReference>
<feature type="coiled-coil region" evidence="1">
    <location>
        <begin position="16"/>
        <end position="100"/>
    </location>
</feature>
<dbReference type="OrthoDB" id="2138987at2"/>
<dbReference type="STRING" id="120956.SAMN05421791_11042"/>